<sequence length="150" mass="16853">MAEGRNVGIIPGGFEDATLHVQGRERTAMSDRKGLIKYALQHGYALTPIYTFGESETYATFPYLLKPRLWLNRFGIPAVAFFGAPWMPLFPRRNVPIASCIGPPLQLPKLEKPTPEEVSKWHAAYLDALQALFDKHKGECGKPDAKLEIW</sequence>
<dbReference type="HOGENOM" id="CLU_023995_2_2_1"/>
<keyword evidence="7" id="KW-0808">Transferase</keyword>
<name>A0A0D3ISB0_EMIH1</name>
<keyword evidence="11" id="KW-1133">Transmembrane helix</keyword>
<dbReference type="RefSeq" id="XP_005766574.1">
    <property type="nucleotide sequence ID" value="XM_005766517.1"/>
</dbReference>
<dbReference type="Proteomes" id="UP000013827">
    <property type="component" value="Unassembled WGS sequence"/>
</dbReference>
<comment type="pathway">
    <text evidence="2">Glycerolipid metabolism; triacylglycerol biosynthesis.</text>
</comment>
<comment type="subcellular location">
    <subcellularLocation>
        <location evidence="1">Endoplasmic reticulum membrane</location>
        <topology evidence="1">Multi-pass membrane protein</topology>
    </subcellularLocation>
</comment>
<evidence type="ECO:0000256" key="14">
    <source>
        <dbReference type="ARBA" id="ARBA00023315"/>
    </source>
</evidence>
<evidence type="ECO:0000256" key="5">
    <source>
        <dbReference type="ARBA" id="ARBA00013244"/>
    </source>
</evidence>
<dbReference type="Pfam" id="PF03982">
    <property type="entry name" value="DAGAT"/>
    <property type="match status" value="1"/>
</dbReference>
<dbReference type="GO" id="GO:0006071">
    <property type="term" value="P:glycerol metabolic process"/>
    <property type="evidence" value="ECO:0007669"/>
    <property type="project" value="UniProtKB-KW"/>
</dbReference>
<evidence type="ECO:0000256" key="4">
    <source>
        <dbReference type="ARBA" id="ARBA00005420"/>
    </source>
</evidence>
<reference evidence="16" key="1">
    <citation type="journal article" date="2013" name="Nature">
        <title>Pan genome of the phytoplankton Emiliania underpins its global distribution.</title>
        <authorList>
            <person name="Read B.A."/>
            <person name="Kegel J."/>
            <person name="Klute M.J."/>
            <person name="Kuo A."/>
            <person name="Lefebvre S.C."/>
            <person name="Maumus F."/>
            <person name="Mayer C."/>
            <person name="Miller J."/>
            <person name="Monier A."/>
            <person name="Salamov A."/>
            <person name="Young J."/>
            <person name="Aguilar M."/>
            <person name="Claverie J.M."/>
            <person name="Frickenhaus S."/>
            <person name="Gonzalez K."/>
            <person name="Herman E.K."/>
            <person name="Lin Y.C."/>
            <person name="Napier J."/>
            <person name="Ogata H."/>
            <person name="Sarno A.F."/>
            <person name="Shmutz J."/>
            <person name="Schroeder D."/>
            <person name="de Vargas C."/>
            <person name="Verret F."/>
            <person name="von Dassow P."/>
            <person name="Valentin K."/>
            <person name="Van de Peer Y."/>
            <person name="Wheeler G."/>
            <person name="Dacks J.B."/>
            <person name="Delwiche C.F."/>
            <person name="Dyhrman S.T."/>
            <person name="Glockner G."/>
            <person name="John U."/>
            <person name="Richards T."/>
            <person name="Worden A.Z."/>
            <person name="Zhang X."/>
            <person name="Grigoriev I.V."/>
            <person name="Allen A.E."/>
            <person name="Bidle K."/>
            <person name="Borodovsky M."/>
            <person name="Bowler C."/>
            <person name="Brownlee C."/>
            <person name="Cock J.M."/>
            <person name="Elias M."/>
            <person name="Gladyshev V.N."/>
            <person name="Groth M."/>
            <person name="Guda C."/>
            <person name="Hadaegh A."/>
            <person name="Iglesias-Rodriguez M.D."/>
            <person name="Jenkins J."/>
            <person name="Jones B.M."/>
            <person name="Lawson T."/>
            <person name="Leese F."/>
            <person name="Lindquist E."/>
            <person name="Lobanov A."/>
            <person name="Lomsadze A."/>
            <person name="Malik S.B."/>
            <person name="Marsh M.E."/>
            <person name="Mackinder L."/>
            <person name="Mock T."/>
            <person name="Mueller-Roeber B."/>
            <person name="Pagarete A."/>
            <person name="Parker M."/>
            <person name="Probert I."/>
            <person name="Quesneville H."/>
            <person name="Raines C."/>
            <person name="Rensing S.A."/>
            <person name="Riano-Pachon D.M."/>
            <person name="Richier S."/>
            <person name="Rokitta S."/>
            <person name="Shiraiwa Y."/>
            <person name="Soanes D.M."/>
            <person name="van der Giezen M."/>
            <person name="Wahlund T.M."/>
            <person name="Williams B."/>
            <person name="Wilson W."/>
            <person name="Wolfe G."/>
            <person name="Wurch L.L."/>
        </authorList>
    </citation>
    <scope>NUCLEOTIDE SEQUENCE</scope>
</reference>
<evidence type="ECO:0000256" key="6">
    <source>
        <dbReference type="ARBA" id="ARBA00022516"/>
    </source>
</evidence>
<dbReference type="GeneID" id="17260221"/>
<comment type="pathway">
    <text evidence="3">Lipid metabolism.</text>
</comment>
<dbReference type="GO" id="GO:0004144">
    <property type="term" value="F:diacylglycerol O-acyltransferase activity"/>
    <property type="evidence" value="ECO:0007669"/>
    <property type="project" value="UniProtKB-EC"/>
</dbReference>
<evidence type="ECO:0000256" key="9">
    <source>
        <dbReference type="ARBA" id="ARBA00022798"/>
    </source>
</evidence>
<dbReference type="PANTHER" id="PTHR12317">
    <property type="entry name" value="DIACYLGLYCEROL O-ACYLTRANSFERASE"/>
    <property type="match status" value="1"/>
</dbReference>
<comment type="similarity">
    <text evidence="4">Belongs to the diacylglycerol acyltransferase family.</text>
</comment>
<dbReference type="KEGG" id="ehx:EMIHUDRAFT_413912"/>
<dbReference type="EnsemblProtists" id="EOD38964">
    <property type="protein sequence ID" value="EOD38964"/>
    <property type="gene ID" value="EMIHUDRAFT_446870"/>
</dbReference>
<reference evidence="15" key="2">
    <citation type="submission" date="2024-10" db="UniProtKB">
        <authorList>
            <consortium name="EnsemblProtists"/>
        </authorList>
    </citation>
    <scope>IDENTIFICATION</scope>
</reference>
<dbReference type="AlphaFoldDB" id="A0A0D3ISB0"/>
<evidence type="ECO:0000256" key="10">
    <source>
        <dbReference type="ARBA" id="ARBA00022824"/>
    </source>
</evidence>
<evidence type="ECO:0000256" key="12">
    <source>
        <dbReference type="ARBA" id="ARBA00023098"/>
    </source>
</evidence>
<dbReference type="PaxDb" id="2903-EOD14145"/>
<accession>A0A0D3ISB0</accession>
<evidence type="ECO:0000256" key="11">
    <source>
        <dbReference type="ARBA" id="ARBA00022989"/>
    </source>
</evidence>
<evidence type="ECO:0000256" key="13">
    <source>
        <dbReference type="ARBA" id="ARBA00023136"/>
    </source>
</evidence>
<dbReference type="eggNOG" id="KOG0831">
    <property type="taxonomic scope" value="Eukaryota"/>
</dbReference>
<dbReference type="RefSeq" id="XP_005791393.1">
    <property type="nucleotide sequence ID" value="XM_005791336.1"/>
</dbReference>
<evidence type="ECO:0000256" key="2">
    <source>
        <dbReference type="ARBA" id="ARBA00004771"/>
    </source>
</evidence>
<evidence type="ECO:0000313" key="15">
    <source>
        <dbReference type="EnsemblProtists" id="EOD14145"/>
    </source>
</evidence>
<dbReference type="PANTHER" id="PTHR12317:SF0">
    <property type="entry name" value="ACYLTRANSFERASE"/>
    <property type="match status" value="1"/>
</dbReference>
<evidence type="ECO:0000256" key="3">
    <source>
        <dbReference type="ARBA" id="ARBA00005189"/>
    </source>
</evidence>
<keyword evidence="6" id="KW-0444">Lipid biosynthesis</keyword>
<keyword evidence="12" id="KW-0443">Lipid metabolism</keyword>
<evidence type="ECO:0000256" key="7">
    <source>
        <dbReference type="ARBA" id="ARBA00022679"/>
    </source>
</evidence>
<keyword evidence="9" id="KW-0319">Glycerol metabolism</keyword>
<evidence type="ECO:0000256" key="1">
    <source>
        <dbReference type="ARBA" id="ARBA00004477"/>
    </source>
</evidence>
<evidence type="ECO:0000256" key="8">
    <source>
        <dbReference type="ARBA" id="ARBA00022692"/>
    </source>
</evidence>
<keyword evidence="8" id="KW-0812">Transmembrane</keyword>
<dbReference type="GO" id="GO:0019432">
    <property type="term" value="P:triglyceride biosynthetic process"/>
    <property type="evidence" value="ECO:0007669"/>
    <property type="project" value="TreeGrafter"/>
</dbReference>
<keyword evidence="13" id="KW-0472">Membrane</keyword>
<evidence type="ECO:0000313" key="16">
    <source>
        <dbReference type="Proteomes" id="UP000013827"/>
    </source>
</evidence>
<dbReference type="OMA" id="EANTFIC"/>
<dbReference type="EnsemblProtists" id="EOD14145">
    <property type="protein sequence ID" value="EOD14145"/>
    <property type="gene ID" value="EMIHUDRAFT_413912"/>
</dbReference>
<dbReference type="InterPro" id="IPR007130">
    <property type="entry name" value="DAGAT"/>
</dbReference>
<keyword evidence="14" id="KW-0012">Acyltransferase</keyword>
<dbReference type="GeneID" id="17284237"/>
<keyword evidence="16" id="KW-1185">Reference proteome</keyword>
<dbReference type="EC" id="2.3.1.20" evidence="5"/>
<keyword evidence="10" id="KW-0256">Endoplasmic reticulum</keyword>
<dbReference type="KEGG" id="ehx:EMIHUDRAFT_446870"/>
<protein>
    <recommendedName>
        <fullName evidence="5">diacylglycerol O-acyltransferase</fullName>
        <ecNumber evidence="5">2.3.1.20</ecNumber>
    </recommendedName>
</protein>
<organism evidence="15 16">
    <name type="scientific">Emiliania huxleyi (strain CCMP1516)</name>
    <dbReference type="NCBI Taxonomy" id="280463"/>
    <lineage>
        <taxon>Eukaryota</taxon>
        <taxon>Haptista</taxon>
        <taxon>Haptophyta</taxon>
        <taxon>Prymnesiophyceae</taxon>
        <taxon>Isochrysidales</taxon>
        <taxon>Noelaerhabdaceae</taxon>
        <taxon>Emiliania</taxon>
    </lineage>
</organism>
<proteinExistence type="inferred from homology"/>
<dbReference type="GO" id="GO:0005789">
    <property type="term" value="C:endoplasmic reticulum membrane"/>
    <property type="evidence" value="ECO:0007669"/>
    <property type="project" value="UniProtKB-SubCell"/>
</dbReference>